<dbReference type="PANTHER" id="PTHR11803">
    <property type="entry name" value="2-IMINOBUTANOATE/2-IMINOPROPANOATE DEAMINASE RIDA"/>
    <property type="match status" value="1"/>
</dbReference>
<evidence type="ECO:0000313" key="2">
    <source>
        <dbReference type="EMBL" id="BAU73354.1"/>
    </source>
</evidence>
<organism evidence="2 3">
    <name type="scientific">Metapseudomonas furukawaii</name>
    <name type="common">Pseudomonas furukawaii</name>
    <dbReference type="NCBI Taxonomy" id="1149133"/>
    <lineage>
        <taxon>Bacteria</taxon>
        <taxon>Pseudomonadati</taxon>
        <taxon>Pseudomonadota</taxon>
        <taxon>Gammaproteobacteria</taxon>
        <taxon>Pseudomonadales</taxon>
        <taxon>Pseudomonadaceae</taxon>
        <taxon>Metapseudomonas</taxon>
    </lineage>
</organism>
<dbReference type="Gene3D" id="3.30.1330.40">
    <property type="entry name" value="RutC-like"/>
    <property type="match status" value="1"/>
</dbReference>
<name>A0AAD1BWW0_METFU</name>
<dbReference type="EMBL" id="AP014862">
    <property type="protein sequence ID" value="BAU73354.1"/>
    <property type="molecule type" value="Genomic_DNA"/>
</dbReference>
<dbReference type="SUPFAM" id="SSF55298">
    <property type="entry name" value="YjgF-like"/>
    <property type="match status" value="1"/>
</dbReference>
<dbReference type="PANTHER" id="PTHR11803:SF58">
    <property type="entry name" value="PROTEIN HMF1-RELATED"/>
    <property type="match status" value="1"/>
</dbReference>
<dbReference type="RefSeq" id="WP_003452744.1">
    <property type="nucleotide sequence ID" value="NZ_AJMR01000179.1"/>
</dbReference>
<comment type="similarity">
    <text evidence="1">Belongs to the RutC family.</text>
</comment>
<reference evidence="2 3" key="2">
    <citation type="journal article" date="2017" name="Int. J. Syst. Evol. Microbiol.">
        <title>Pseudomonas furukawaii sp. nov., a polychlorinated biphenyl-degrading bacterium isolated from biphenyl-contaminated soil in Japan.</title>
        <authorList>
            <person name="Kimura N."/>
            <person name="Watanabe T."/>
            <person name="Suenaga H."/>
            <person name="Fujihara H."/>
            <person name="Futagami T."/>
            <person name="Goto M."/>
            <person name="Hanada S."/>
            <person name="Hirose J."/>
        </authorList>
    </citation>
    <scope>NUCLEOTIDE SEQUENCE [LARGE SCALE GENOMIC DNA]</scope>
    <source>
        <strain evidence="3">DSM 10086 / NBRC 110670 / KF707</strain>
    </source>
</reference>
<gene>
    <name evidence="2" type="ORF">KF707C_16660</name>
</gene>
<dbReference type="GO" id="GO:0019239">
    <property type="term" value="F:deaminase activity"/>
    <property type="evidence" value="ECO:0007669"/>
    <property type="project" value="TreeGrafter"/>
</dbReference>
<dbReference type="KEGG" id="pfuw:KF707C_16660"/>
<dbReference type="InterPro" id="IPR035959">
    <property type="entry name" value="RutC-like_sf"/>
</dbReference>
<dbReference type="Pfam" id="PF01042">
    <property type="entry name" value="Ribonuc_L-PSP"/>
    <property type="match status" value="1"/>
</dbReference>
<proteinExistence type="inferred from homology"/>
<evidence type="ECO:0000256" key="1">
    <source>
        <dbReference type="ARBA" id="ARBA00010552"/>
    </source>
</evidence>
<reference evidence="3" key="1">
    <citation type="submission" date="2015-05" db="EMBL/GenBank/DDBJ databases">
        <title>Draft genome sequencing of a biphenyl-degrading bacterium, Pseudomonas balearica KF707 (=NBRC110670).</title>
        <authorList>
            <person name="Kimura N."/>
            <person name="Hirose J."/>
            <person name="Watanabe T."/>
            <person name="Suenaga H."/>
            <person name="Fujihara H."/>
            <person name="Noguchi M."/>
            <person name="Hashimoto M."/>
            <person name="Shimodaira J."/>
            <person name="Tsuchikane K."/>
            <person name="Hosoyama A."/>
            <person name="Yamazoe A."/>
            <person name="Fujita N."/>
            <person name="Furukawa K."/>
        </authorList>
    </citation>
    <scope>NUCLEOTIDE SEQUENCE [LARGE SCALE GENOMIC DNA]</scope>
    <source>
        <strain evidence="3">DSM 10086 / NBRC 110670 / KF707</strain>
    </source>
</reference>
<sequence>MTPVRRIRTDAVPEPASASWSNALLVGRELVMSGMTGHAATRLAAERGEPLDAHAQTLLVLGKVKALLEAASGHIGNIYKLNIYVTRIDDKDAVGRARRDFFTGQDHFPASTLVEVSGLVFPELRVEVDAWARLDIDLTRCDEA</sequence>
<dbReference type="GO" id="GO:0005829">
    <property type="term" value="C:cytosol"/>
    <property type="evidence" value="ECO:0007669"/>
    <property type="project" value="TreeGrafter"/>
</dbReference>
<accession>A0AAD1BWW0</accession>
<dbReference type="CDD" id="cd00448">
    <property type="entry name" value="YjgF_YER057c_UK114_family"/>
    <property type="match status" value="1"/>
</dbReference>
<protein>
    <submittedName>
        <fullName evidence="2">Translation initiation inhibitor</fullName>
    </submittedName>
</protein>
<keyword evidence="3" id="KW-1185">Reference proteome</keyword>
<dbReference type="Proteomes" id="UP000218554">
    <property type="component" value="Chromosome"/>
</dbReference>
<dbReference type="InterPro" id="IPR006175">
    <property type="entry name" value="YjgF/YER057c/UK114"/>
</dbReference>
<dbReference type="AlphaFoldDB" id="A0AAD1BWW0"/>
<evidence type="ECO:0000313" key="3">
    <source>
        <dbReference type="Proteomes" id="UP000218554"/>
    </source>
</evidence>